<gene>
    <name evidence="2" type="ORF">CH63R_00911</name>
</gene>
<proteinExistence type="predicted"/>
<evidence type="ECO:0000313" key="3">
    <source>
        <dbReference type="Proteomes" id="UP000092177"/>
    </source>
</evidence>
<dbReference type="AlphaFoldDB" id="A0A1B7YUL2"/>
<dbReference type="RefSeq" id="XP_018164248.1">
    <property type="nucleotide sequence ID" value="XM_018295886.1"/>
</dbReference>
<dbReference type="EMBL" id="LTAN01000001">
    <property type="protein sequence ID" value="OBR15731.1"/>
    <property type="molecule type" value="Genomic_DNA"/>
</dbReference>
<comment type="caution">
    <text evidence="2">The sequence shown here is derived from an EMBL/GenBank/DDBJ whole genome shotgun (WGS) entry which is preliminary data.</text>
</comment>
<evidence type="ECO:0000256" key="1">
    <source>
        <dbReference type="SAM" id="MobiDB-lite"/>
    </source>
</evidence>
<feature type="region of interest" description="Disordered" evidence="1">
    <location>
        <begin position="1"/>
        <end position="21"/>
    </location>
</feature>
<protein>
    <submittedName>
        <fullName evidence="2">Uncharacterized protein</fullName>
    </submittedName>
</protein>
<dbReference type="Proteomes" id="UP000092177">
    <property type="component" value="Chromosome 1"/>
</dbReference>
<sequence>MASPSSSSSQRFRDSAPNASKKPTVLNVSAASAIIASPSSSASQGTTALGFVFPGYWMGPLGILFSGANQGFPRLFLDLNMKLSGNFSVDVLWNFCFMVKGENRRVKHRRGLKLCFIVKRKSWAMNFQWVGRDSTLL</sequence>
<dbReference type="VEuPathDB" id="FungiDB:CH63R_00911"/>
<accession>A0A1B7YUL2</accession>
<dbReference type="KEGG" id="chig:CH63R_00911"/>
<reference evidence="3" key="1">
    <citation type="journal article" date="2017" name="BMC Genomics">
        <title>Gapless genome assembly of Colletotrichum higginsianum reveals chromosome structure and association of transposable elements with secondary metabolite gene clusters.</title>
        <authorList>
            <person name="Dallery J.-F."/>
            <person name="Lapalu N."/>
            <person name="Zampounis A."/>
            <person name="Pigne S."/>
            <person name="Luyten I."/>
            <person name="Amselem J."/>
            <person name="Wittenberg A.H.J."/>
            <person name="Zhou S."/>
            <person name="de Queiroz M.V."/>
            <person name="Robin G.P."/>
            <person name="Auger A."/>
            <person name="Hainaut M."/>
            <person name="Henrissat B."/>
            <person name="Kim K.-T."/>
            <person name="Lee Y.-H."/>
            <person name="Lespinet O."/>
            <person name="Schwartz D.C."/>
            <person name="Thon M.R."/>
            <person name="O'Connell R.J."/>
        </authorList>
    </citation>
    <scope>NUCLEOTIDE SEQUENCE [LARGE SCALE GENOMIC DNA]</scope>
    <source>
        <strain evidence="3">IMI 349063</strain>
    </source>
</reference>
<name>A0A1B7YUL2_COLHI</name>
<evidence type="ECO:0000313" key="2">
    <source>
        <dbReference type="EMBL" id="OBR15731.1"/>
    </source>
</evidence>
<keyword evidence="3" id="KW-1185">Reference proteome</keyword>
<organism evidence="2 3">
    <name type="scientific">Colletotrichum higginsianum (strain IMI 349063)</name>
    <name type="common">Crucifer anthracnose fungus</name>
    <dbReference type="NCBI Taxonomy" id="759273"/>
    <lineage>
        <taxon>Eukaryota</taxon>
        <taxon>Fungi</taxon>
        <taxon>Dikarya</taxon>
        <taxon>Ascomycota</taxon>
        <taxon>Pezizomycotina</taxon>
        <taxon>Sordariomycetes</taxon>
        <taxon>Hypocreomycetidae</taxon>
        <taxon>Glomerellales</taxon>
        <taxon>Glomerellaceae</taxon>
        <taxon>Colletotrichum</taxon>
        <taxon>Colletotrichum destructivum species complex</taxon>
    </lineage>
</organism>
<dbReference type="GeneID" id="28859993"/>